<reference evidence="3" key="1">
    <citation type="submission" date="2017-09" db="EMBL/GenBank/DDBJ databases">
        <title>Depth-based differentiation of microbial function through sediment-hosted aquifers and enrichment of novel symbionts in the deep terrestrial subsurface.</title>
        <authorList>
            <person name="Probst A.J."/>
            <person name="Ladd B."/>
            <person name="Jarett J.K."/>
            <person name="Geller-Mcgrath D.E."/>
            <person name="Sieber C.M.K."/>
            <person name="Emerson J.B."/>
            <person name="Anantharaman K."/>
            <person name="Thomas B.C."/>
            <person name="Malmstrom R."/>
            <person name="Stieglmeier M."/>
            <person name="Klingl A."/>
            <person name="Woyke T."/>
            <person name="Ryan C.M."/>
            <person name="Banfield J.F."/>
        </authorList>
    </citation>
    <scope>NUCLEOTIDE SEQUENCE [LARGE SCALE GENOMIC DNA]</scope>
</reference>
<organism evidence="2 3">
    <name type="scientific">Candidatus Falkowbacteria bacterium CG10_big_fil_rev_8_21_14_0_10_39_11</name>
    <dbReference type="NCBI Taxonomy" id="1974565"/>
    <lineage>
        <taxon>Bacteria</taxon>
        <taxon>Candidatus Falkowiibacteriota</taxon>
    </lineage>
</organism>
<protein>
    <submittedName>
        <fullName evidence="2">Uncharacterized protein</fullName>
    </submittedName>
</protein>
<dbReference type="AlphaFoldDB" id="A0A2H0V5U4"/>
<evidence type="ECO:0000313" key="2">
    <source>
        <dbReference type="EMBL" id="PIR94435.1"/>
    </source>
</evidence>
<evidence type="ECO:0000256" key="1">
    <source>
        <dbReference type="SAM" id="Phobius"/>
    </source>
</evidence>
<keyword evidence="1" id="KW-0812">Transmembrane</keyword>
<dbReference type="EMBL" id="PFAP01000005">
    <property type="protein sequence ID" value="PIR94435.1"/>
    <property type="molecule type" value="Genomic_DNA"/>
</dbReference>
<keyword evidence="1" id="KW-0472">Membrane</keyword>
<evidence type="ECO:0000313" key="3">
    <source>
        <dbReference type="Proteomes" id="UP000229901"/>
    </source>
</evidence>
<gene>
    <name evidence="2" type="ORF">COT97_01090</name>
</gene>
<comment type="caution">
    <text evidence="2">The sequence shown here is derived from an EMBL/GenBank/DDBJ whole genome shotgun (WGS) entry which is preliminary data.</text>
</comment>
<feature type="transmembrane region" description="Helical" evidence="1">
    <location>
        <begin position="7"/>
        <end position="33"/>
    </location>
</feature>
<proteinExistence type="predicted"/>
<accession>A0A2H0V5U4</accession>
<name>A0A2H0V5U4_9BACT</name>
<keyword evidence="1" id="KW-1133">Transmembrane helix</keyword>
<sequence>MTTRTKVFFVSVIVCTIGTLYLMFFTPFFFWVIRTDNSLKFVDKDDVELAFSVLKRSDEGEYTYNLNHRLMDKENSGYFLTAIQLDHDNGLICVIKSPKQTKLRIKILYSSFCAEFSLWRSVFCQKDGVCGDPISLSDERENDHVRRRVKPLAKECIEYFFEHYGEPEVTDKQNPEADKIITF</sequence>
<dbReference type="Proteomes" id="UP000229901">
    <property type="component" value="Unassembled WGS sequence"/>
</dbReference>